<dbReference type="FunFam" id="2.60.260.20:FF:000006">
    <property type="entry name" value="DnaJ subfamily B member 13"/>
    <property type="match status" value="1"/>
</dbReference>
<reference evidence="3 4" key="1">
    <citation type="submission" date="2024-05" db="EMBL/GenBank/DDBJ databases">
        <title>Haplotype-resolved chromosome-level genome assembly of Huyou (Citrus changshanensis).</title>
        <authorList>
            <person name="Miao C."/>
            <person name="Chen W."/>
            <person name="Wu Y."/>
            <person name="Wang L."/>
            <person name="Zhao S."/>
            <person name="Grierson D."/>
            <person name="Xu C."/>
            <person name="Chen K."/>
        </authorList>
    </citation>
    <scope>NUCLEOTIDE SEQUENCE [LARGE SCALE GENOMIC DNA]</scope>
    <source>
        <strain evidence="3">01-14</strain>
        <tissue evidence="3">Leaf</tissue>
    </source>
</reference>
<organism evidence="3 4">
    <name type="scientific">Citrus x changshan-huyou</name>
    <dbReference type="NCBI Taxonomy" id="2935761"/>
    <lineage>
        <taxon>Eukaryota</taxon>
        <taxon>Viridiplantae</taxon>
        <taxon>Streptophyta</taxon>
        <taxon>Embryophyta</taxon>
        <taxon>Tracheophyta</taxon>
        <taxon>Spermatophyta</taxon>
        <taxon>Magnoliopsida</taxon>
        <taxon>eudicotyledons</taxon>
        <taxon>Gunneridae</taxon>
        <taxon>Pentapetalae</taxon>
        <taxon>rosids</taxon>
        <taxon>malvids</taxon>
        <taxon>Sapindales</taxon>
        <taxon>Rutaceae</taxon>
        <taxon>Aurantioideae</taxon>
        <taxon>Citrus</taxon>
    </lineage>
</organism>
<protein>
    <recommendedName>
        <fullName evidence="2">J domain-containing protein</fullName>
    </recommendedName>
</protein>
<dbReference type="SUPFAM" id="SSF46565">
    <property type="entry name" value="Chaperone J-domain"/>
    <property type="match status" value="1"/>
</dbReference>
<dbReference type="InterPro" id="IPR008971">
    <property type="entry name" value="HSP40/DnaJ_pept-bd"/>
</dbReference>
<dbReference type="Pfam" id="PF00226">
    <property type="entry name" value="DnaJ"/>
    <property type="match status" value="1"/>
</dbReference>
<accession>A0AAP0MTA1</accession>
<dbReference type="GO" id="GO:0006457">
    <property type="term" value="P:protein folding"/>
    <property type="evidence" value="ECO:0007669"/>
    <property type="project" value="InterPro"/>
</dbReference>
<gene>
    <name evidence="3" type="ORF">WN944_009998</name>
</gene>
<comment type="caution">
    <text evidence="3">The sequence shown here is derived from an EMBL/GenBank/DDBJ whole genome shotgun (WGS) entry which is preliminary data.</text>
</comment>
<keyword evidence="4" id="KW-1185">Reference proteome</keyword>
<evidence type="ECO:0000259" key="2">
    <source>
        <dbReference type="PROSITE" id="PS50076"/>
    </source>
</evidence>
<dbReference type="CDD" id="cd10747">
    <property type="entry name" value="DnaJ_C"/>
    <property type="match status" value="1"/>
</dbReference>
<dbReference type="Gene3D" id="2.60.260.20">
    <property type="entry name" value="Urease metallochaperone UreE, N-terminal domain"/>
    <property type="match status" value="2"/>
</dbReference>
<dbReference type="InterPro" id="IPR001623">
    <property type="entry name" value="DnaJ_domain"/>
</dbReference>
<dbReference type="AlphaFoldDB" id="A0AAP0MTA1"/>
<dbReference type="InterPro" id="IPR051339">
    <property type="entry name" value="DnaJ_subfamily_B"/>
</dbReference>
<dbReference type="FunFam" id="2.60.260.20:FF:000002">
    <property type="entry name" value="Dnaj homolog subfamily b member"/>
    <property type="match status" value="1"/>
</dbReference>
<dbReference type="Pfam" id="PF01556">
    <property type="entry name" value="DnaJ_C"/>
    <property type="match status" value="1"/>
</dbReference>
<evidence type="ECO:0000313" key="3">
    <source>
        <dbReference type="EMBL" id="KAK9221571.1"/>
    </source>
</evidence>
<keyword evidence="1" id="KW-0143">Chaperone</keyword>
<name>A0AAP0MTA1_9ROSI</name>
<dbReference type="InterPro" id="IPR036869">
    <property type="entry name" value="J_dom_sf"/>
</dbReference>
<dbReference type="GO" id="GO:0051082">
    <property type="term" value="F:unfolded protein binding"/>
    <property type="evidence" value="ECO:0007669"/>
    <property type="project" value="InterPro"/>
</dbReference>
<dbReference type="Gene3D" id="1.10.287.110">
    <property type="entry name" value="DnaJ domain"/>
    <property type="match status" value="1"/>
</dbReference>
<evidence type="ECO:0000256" key="1">
    <source>
        <dbReference type="ARBA" id="ARBA00023186"/>
    </source>
</evidence>
<dbReference type="EMBL" id="JBCGBO010000002">
    <property type="protein sequence ID" value="KAK9221571.1"/>
    <property type="molecule type" value="Genomic_DNA"/>
</dbReference>
<dbReference type="SMART" id="SM00271">
    <property type="entry name" value="DnaJ"/>
    <property type="match status" value="1"/>
</dbReference>
<dbReference type="PANTHER" id="PTHR24078:SF577">
    <property type="entry name" value="OS05G0562300 PROTEIN"/>
    <property type="match status" value="1"/>
</dbReference>
<dbReference type="SUPFAM" id="SSF49493">
    <property type="entry name" value="HSP40/DnaJ peptide-binding domain"/>
    <property type="match status" value="2"/>
</dbReference>
<dbReference type="PRINTS" id="PR00625">
    <property type="entry name" value="JDOMAIN"/>
</dbReference>
<proteinExistence type="predicted"/>
<dbReference type="PROSITE" id="PS50076">
    <property type="entry name" value="DNAJ_2"/>
    <property type="match status" value="1"/>
</dbReference>
<dbReference type="CDD" id="cd06257">
    <property type="entry name" value="DnaJ"/>
    <property type="match status" value="1"/>
</dbReference>
<dbReference type="GO" id="GO:0005829">
    <property type="term" value="C:cytosol"/>
    <property type="evidence" value="ECO:0007669"/>
    <property type="project" value="TreeGrafter"/>
</dbReference>
<dbReference type="InterPro" id="IPR002939">
    <property type="entry name" value="DnaJ_C"/>
</dbReference>
<dbReference type="Proteomes" id="UP001428341">
    <property type="component" value="Unassembled WGS sequence"/>
</dbReference>
<feature type="domain" description="J" evidence="2">
    <location>
        <begin position="4"/>
        <end position="70"/>
    </location>
</feature>
<dbReference type="PANTHER" id="PTHR24078">
    <property type="entry name" value="DNAJ HOMOLOG SUBFAMILY C MEMBER"/>
    <property type="match status" value="1"/>
</dbReference>
<dbReference type="GO" id="GO:0051087">
    <property type="term" value="F:protein-folding chaperone binding"/>
    <property type="evidence" value="ECO:0007669"/>
    <property type="project" value="TreeGrafter"/>
</dbReference>
<evidence type="ECO:0000313" key="4">
    <source>
        <dbReference type="Proteomes" id="UP001428341"/>
    </source>
</evidence>
<sequence length="331" mass="37037">MGADYYKILGVDRNASSDDLKKAYEKMAAEWNPDKYPNNRKEAEAKLNRVCEAYEVLSDPQKRAMFDSYGEEGLKGMSQGSPRSADDIFSEYFDFTIPHGGGGRRGSSSSSSNETFGDDDVFHSFNRVFVMGGPKKAPPIENRLPCSLEELYKGTTKKIKISREIVDINGNTIKVEEILTINVKPGWKKGTRITFEEKGNVQQNVKPADVVFIVDEKPHSVFTRDGNDLIVTQTITLGEALKGYPVRLTTLDGRSMNIPIDNVIHPTYEETVPGEGMPIQNEPSKRGNLKIKFNIKFPPSLTAEQKAGIKFLQLLNRCLPCFGLFRSWSPN</sequence>